<protein>
    <recommendedName>
        <fullName evidence="5">Type IV secretion system protein</fullName>
    </recommendedName>
</protein>
<feature type="compositionally biased region" description="Low complexity" evidence="1">
    <location>
        <begin position="315"/>
        <end position="351"/>
    </location>
</feature>
<gene>
    <name evidence="3" type="ORF">H3146_03965</name>
</gene>
<accession>A0A7W3WHM2</accession>
<evidence type="ECO:0000256" key="1">
    <source>
        <dbReference type="SAM" id="MobiDB-lite"/>
    </source>
</evidence>
<evidence type="ECO:0008006" key="5">
    <source>
        <dbReference type="Google" id="ProtNLM"/>
    </source>
</evidence>
<keyword evidence="2" id="KW-0472">Membrane</keyword>
<proteinExistence type="predicted"/>
<feature type="transmembrane region" description="Helical" evidence="2">
    <location>
        <begin position="162"/>
        <end position="182"/>
    </location>
</feature>
<evidence type="ECO:0000313" key="3">
    <source>
        <dbReference type="EMBL" id="MBB1252531.1"/>
    </source>
</evidence>
<feature type="transmembrane region" description="Helical" evidence="2">
    <location>
        <begin position="47"/>
        <end position="66"/>
    </location>
</feature>
<dbReference type="Proteomes" id="UP000525686">
    <property type="component" value="Unassembled WGS sequence"/>
</dbReference>
<feature type="compositionally biased region" description="Gly residues" evidence="1">
    <location>
        <begin position="297"/>
        <end position="314"/>
    </location>
</feature>
<feature type="compositionally biased region" description="Low complexity" evidence="1">
    <location>
        <begin position="361"/>
        <end position="370"/>
    </location>
</feature>
<dbReference type="EMBL" id="JABJWZ010000019">
    <property type="protein sequence ID" value="MBB1252531.1"/>
    <property type="molecule type" value="Genomic_DNA"/>
</dbReference>
<dbReference type="RefSeq" id="WP_181353472.1">
    <property type="nucleotide sequence ID" value="NZ_JABJWZ010000019.1"/>
</dbReference>
<organism evidence="3 4">
    <name type="scientific">Streptomyces alkaliterrae</name>
    <dbReference type="NCBI Taxonomy" id="2213162"/>
    <lineage>
        <taxon>Bacteria</taxon>
        <taxon>Bacillati</taxon>
        <taxon>Actinomycetota</taxon>
        <taxon>Actinomycetes</taxon>
        <taxon>Kitasatosporales</taxon>
        <taxon>Streptomycetaceae</taxon>
        <taxon>Streptomyces</taxon>
    </lineage>
</organism>
<feature type="transmembrane region" description="Helical" evidence="2">
    <location>
        <begin position="189"/>
        <end position="211"/>
    </location>
</feature>
<feature type="transmembrane region" description="Helical" evidence="2">
    <location>
        <begin position="132"/>
        <end position="156"/>
    </location>
</feature>
<evidence type="ECO:0000313" key="4">
    <source>
        <dbReference type="Proteomes" id="UP000525686"/>
    </source>
</evidence>
<evidence type="ECO:0000256" key="2">
    <source>
        <dbReference type="SAM" id="Phobius"/>
    </source>
</evidence>
<feature type="transmembrane region" description="Helical" evidence="2">
    <location>
        <begin position="223"/>
        <end position="241"/>
    </location>
</feature>
<sequence length="463" mass="44976">MARSGLESMAEAMLDAAAWMIKESFTWWIDTDGAALNIGVANAVRDVTMPITVSVAAAGMIVLGIHMVVSGSHDPLLSVGEGIAKLVFWTVAGTTVLTTLMQAGNAFSGWVLDEGSSRRLGARLLTAFDQPVTANVGLILLLSLLGFLAGLVQWVISLFREGALVILAGCLPLAASGQLGLGTHWLRKVVGWCLALIFWQPAASLVYFAAFAMMENSRGPQEMLVGITMLVIAILALPMLLKLFTWVVSPGGPGGRAGGSSRLATAMMMQQMRSRGGSRMTPGQHARLVDSSLPRQGGAGSGGAPSGGGRGGPPSGSAPSGGSSGSSASKAVPSPRAASPGGAAPGKSSSPWAPPGGVSGGSAASPSAGGTATGTGTASGTGAASGAGVSGGAAAGAGGTAGAAGAGAGGAKAAAVAGPIGAAAAAAVMVSAAGAKAAGRAMTEGADTPPPPPSNSGSRKDAT</sequence>
<comment type="caution">
    <text evidence="3">The sequence shown here is derived from an EMBL/GenBank/DDBJ whole genome shotgun (WGS) entry which is preliminary data.</text>
</comment>
<feature type="region of interest" description="Disordered" evidence="1">
    <location>
        <begin position="290"/>
        <end position="412"/>
    </location>
</feature>
<feature type="region of interest" description="Disordered" evidence="1">
    <location>
        <begin position="436"/>
        <end position="463"/>
    </location>
</feature>
<dbReference type="AlphaFoldDB" id="A0A7W3WHM2"/>
<feature type="compositionally biased region" description="Gly residues" evidence="1">
    <location>
        <begin position="371"/>
        <end position="410"/>
    </location>
</feature>
<keyword evidence="2" id="KW-1133">Transmembrane helix</keyword>
<reference evidence="4" key="1">
    <citation type="submission" date="2020-05" db="EMBL/GenBank/DDBJ databases">
        <title>Classification of alakaliphilic streptomycetes isolated from an alkaline soil next to Lonar Crater, India and a proposal for the recognition of Streptomyces alkaliterrae sp. nov.</title>
        <authorList>
            <person name="Golinska P."/>
        </authorList>
    </citation>
    <scope>NUCLEOTIDE SEQUENCE [LARGE SCALE GENOMIC DNA]</scope>
    <source>
        <strain evidence="4">OF3</strain>
    </source>
</reference>
<feature type="transmembrane region" description="Helical" evidence="2">
    <location>
        <begin position="86"/>
        <end position="112"/>
    </location>
</feature>
<name>A0A7W3WHM2_9ACTN</name>
<keyword evidence="2" id="KW-0812">Transmembrane</keyword>